<keyword evidence="1" id="KW-0472">Membrane</keyword>
<feature type="transmembrane region" description="Helical" evidence="1">
    <location>
        <begin position="52"/>
        <end position="75"/>
    </location>
</feature>
<keyword evidence="3" id="KW-1185">Reference proteome</keyword>
<keyword evidence="1" id="KW-1133">Transmembrane helix</keyword>
<comment type="caution">
    <text evidence="2">The sequence shown here is derived from an EMBL/GenBank/DDBJ whole genome shotgun (WGS) entry which is preliminary data.</text>
</comment>
<evidence type="ECO:0000256" key="1">
    <source>
        <dbReference type="SAM" id="Phobius"/>
    </source>
</evidence>
<dbReference type="EMBL" id="JADBEO010000017">
    <property type="protein sequence ID" value="MDR4306923.1"/>
    <property type="molecule type" value="Genomic_DNA"/>
</dbReference>
<gene>
    <name evidence="2" type="ORF">IHQ68_09865</name>
</gene>
<evidence type="ECO:0000313" key="2">
    <source>
        <dbReference type="EMBL" id="MDR4306923.1"/>
    </source>
</evidence>
<reference evidence="2" key="1">
    <citation type="submission" date="2020-10" db="EMBL/GenBank/DDBJ databases">
        <authorList>
            <person name="Abbas A."/>
            <person name="Razzaq R."/>
            <person name="Waqas M."/>
            <person name="Abbas N."/>
            <person name="Nielsen T.K."/>
            <person name="Hansen L.H."/>
            <person name="Hussain S."/>
            <person name="Shahid M."/>
        </authorList>
    </citation>
    <scope>NUCLEOTIDE SEQUENCE</scope>
    <source>
        <strain evidence="2">S14</strain>
    </source>
</reference>
<name>A0ABU1DFL9_9HYPH</name>
<protein>
    <submittedName>
        <fullName evidence="2">Uncharacterized protein</fullName>
    </submittedName>
</protein>
<organism evidence="2 3">
    <name type="scientific">Chelatococcus sambhunathii</name>
    <dbReference type="NCBI Taxonomy" id="363953"/>
    <lineage>
        <taxon>Bacteria</taxon>
        <taxon>Pseudomonadati</taxon>
        <taxon>Pseudomonadota</taxon>
        <taxon>Alphaproteobacteria</taxon>
        <taxon>Hyphomicrobiales</taxon>
        <taxon>Chelatococcaceae</taxon>
        <taxon>Chelatococcus</taxon>
    </lineage>
</organism>
<accession>A0ABU1DFL9</accession>
<feature type="transmembrane region" description="Helical" evidence="1">
    <location>
        <begin position="24"/>
        <end position="46"/>
    </location>
</feature>
<proteinExistence type="predicted"/>
<sequence>MAELTPEDFERRLRAKRANERLKLLATTMNTLGMTVVGVAVLVPVVAGAAGLLSLIWIVIAVVLHLAAQVALGSLRSED</sequence>
<dbReference type="RefSeq" id="WP_309391265.1">
    <property type="nucleotide sequence ID" value="NZ_JADBEO010000017.1"/>
</dbReference>
<keyword evidence="1" id="KW-0812">Transmembrane</keyword>
<evidence type="ECO:0000313" key="3">
    <source>
        <dbReference type="Proteomes" id="UP001181622"/>
    </source>
</evidence>
<dbReference type="Proteomes" id="UP001181622">
    <property type="component" value="Unassembled WGS sequence"/>
</dbReference>